<dbReference type="OrthoDB" id="1000354at2759"/>
<proteinExistence type="predicted"/>
<evidence type="ECO:0000313" key="1">
    <source>
        <dbReference type="Proteomes" id="UP000818029"/>
    </source>
</evidence>
<dbReference type="PaxDb" id="3635-A0A1U8PB19"/>
<dbReference type="InterPro" id="IPR043502">
    <property type="entry name" value="DNA/RNA_pol_sf"/>
</dbReference>
<keyword evidence="1" id="KW-1185">Reference proteome</keyword>
<evidence type="ECO:0000313" key="2">
    <source>
        <dbReference type="RefSeq" id="XP_016747513.1"/>
    </source>
</evidence>
<protein>
    <submittedName>
        <fullName evidence="2">Uncharacterized mitochondrial protein AtMg00240-like</fullName>
    </submittedName>
</protein>
<dbReference type="AlphaFoldDB" id="A0A1U8PB19"/>
<reference evidence="2" key="2">
    <citation type="submission" date="2025-08" db="UniProtKB">
        <authorList>
            <consortium name="RefSeq"/>
        </authorList>
    </citation>
    <scope>IDENTIFICATION</scope>
</reference>
<organism evidence="1 2">
    <name type="scientific">Gossypium hirsutum</name>
    <name type="common">Upland cotton</name>
    <name type="synonym">Gossypium mexicanum</name>
    <dbReference type="NCBI Taxonomy" id="3635"/>
    <lineage>
        <taxon>Eukaryota</taxon>
        <taxon>Viridiplantae</taxon>
        <taxon>Streptophyta</taxon>
        <taxon>Embryophyta</taxon>
        <taxon>Tracheophyta</taxon>
        <taxon>Spermatophyta</taxon>
        <taxon>Magnoliopsida</taxon>
        <taxon>eudicotyledons</taxon>
        <taxon>Gunneridae</taxon>
        <taxon>Pentapetalae</taxon>
        <taxon>rosids</taxon>
        <taxon>malvids</taxon>
        <taxon>Malvales</taxon>
        <taxon>Malvaceae</taxon>
        <taxon>Malvoideae</taxon>
        <taxon>Gossypium</taxon>
    </lineage>
</organism>
<sequence>MKDLGSLKYFLGVEILRSDAGIVLNQRKYALELIEDAGLKKARVAVTPIEKNQKLTTVEFDETLQLKNDDKVLADATIYQRLIGRLLYLTNARPDITYSVQHLSQFMHKPKKSHYTAALRIVRYIKSNPGQEILLSSDGDPILTAYCDSDWTSCLMSTKSIPGYCIKLGSSLISWKSKNKVRSQNLQQKQNIEAWHLLLLS</sequence>
<dbReference type="KEGG" id="ghi:107956323"/>
<dbReference type="SUPFAM" id="SSF56672">
    <property type="entry name" value="DNA/RNA polymerases"/>
    <property type="match status" value="1"/>
</dbReference>
<dbReference type="PANTHER" id="PTHR11439">
    <property type="entry name" value="GAG-POL-RELATED RETROTRANSPOSON"/>
    <property type="match status" value="1"/>
</dbReference>
<name>A0A1U8PB19_GOSHI</name>
<dbReference type="GeneID" id="107956323"/>
<reference evidence="1" key="1">
    <citation type="journal article" date="2020" name="Nat. Genet.">
        <title>Genomic diversifications of five Gossypium allopolyploid species and their impact on cotton improvement.</title>
        <authorList>
            <person name="Chen Z.J."/>
            <person name="Sreedasyam A."/>
            <person name="Ando A."/>
            <person name="Song Q."/>
            <person name="De Santiago L.M."/>
            <person name="Hulse-Kemp A.M."/>
            <person name="Ding M."/>
            <person name="Ye W."/>
            <person name="Kirkbride R.C."/>
            <person name="Jenkins J."/>
            <person name="Plott C."/>
            <person name="Lovell J."/>
            <person name="Lin Y.M."/>
            <person name="Vaughn R."/>
            <person name="Liu B."/>
            <person name="Simpson S."/>
            <person name="Scheffler B.E."/>
            <person name="Wen L."/>
            <person name="Saski C.A."/>
            <person name="Grover C.E."/>
            <person name="Hu G."/>
            <person name="Conover J.L."/>
            <person name="Carlson J.W."/>
            <person name="Shu S."/>
            <person name="Boston L.B."/>
            <person name="Williams M."/>
            <person name="Peterson D.G."/>
            <person name="McGee K."/>
            <person name="Jones D.C."/>
            <person name="Wendel J.F."/>
            <person name="Stelly D.M."/>
            <person name="Grimwood J."/>
            <person name="Schmutz J."/>
        </authorList>
    </citation>
    <scope>NUCLEOTIDE SEQUENCE [LARGE SCALE GENOMIC DNA]</scope>
    <source>
        <strain evidence="1">cv. TM-1</strain>
    </source>
</reference>
<dbReference type="STRING" id="3635.A0A1U8PB19"/>
<accession>A0A1U8PB19</accession>
<dbReference type="PANTHER" id="PTHR11439:SF464">
    <property type="entry name" value="REVERSE TRANSCRIPTASE TY1_COPIA-TYPE DOMAIN-CONTAINING PROTEIN"/>
    <property type="match status" value="1"/>
</dbReference>
<dbReference type="Proteomes" id="UP000818029">
    <property type="component" value="Chromosome A07"/>
</dbReference>
<gene>
    <name evidence="2" type="primary">LOC107956323</name>
</gene>
<dbReference type="RefSeq" id="XP_016747513.1">
    <property type="nucleotide sequence ID" value="XM_016892024.1"/>
</dbReference>